<evidence type="ECO:0000313" key="1">
    <source>
        <dbReference type="EMBL" id="UWZ73631.1"/>
    </source>
</evidence>
<dbReference type="AlphaFoldDB" id="A0AAX3CP80"/>
<reference evidence="1" key="1">
    <citation type="submission" date="2022-08" db="EMBL/GenBank/DDBJ databases">
        <title>Genomic characterization and comparative genomic analysis of a strain of klebsiella michiganensis carrying blaKPC-2 isolated from the blood of children with very preterm bloodstream infection.</title>
        <authorList>
            <person name="Zhang N."/>
        </authorList>
    </citation>
    <scope>NUCLEOTIDE SEQUENCE</scope>
    <source>
        <strain evidence="1">BSI-KPN166</strain>
    </source>
</reference>
<dbReference type="Proteomes" id="UP001060345">
    <property type="component" value="Chromosome"/>
</dbReference>
<accession>A0AAX3CP80</accession>
<proteinExistence type="predicted"/>
<name>A0AAX3CP80_9ENTR</name>
<sequence>MNNYRCSVCDKFLPIDKSQIKTGDKVSISVGTANKNGTRIRYTSKRACVVDITGDSVTVTSGRKEMVVSLDVVSPVDAPNALTVAFIGECNCGRQANDPNPAD</sequence>
<dbReference type="RefSeq" id="WP_074188044.1">
    <property type="nucleotide sequence ID" value="NZ_BQUL01000012.1"/>
</dbReference>
<evidence type="ECO:0000313" key="2">
    <source>
        <dbReference type="Proteomes" id="UP001060345"/>
    </source>
</evidence>
<protein>
    <submittedName>
        <fullName evidence="1">Uncharacterized protein</fullName>
    </submittedName>
</protein>
<dbReference type="EMBL" id="CP102103">
    <property type="protein sequence ID" value="UWZ73631.1"/>
    <property type="molecule type" value="Genomic_DNA"/>
</dbReference>
<gene>
    <name evidence="1" type="ORF">NP224_26220</name>
</gene>
<organism evidence="1 2">
    <name type="scientific">Klebsiella michiganensis</name>
    <dbReference type="NCBI Taxonomy" id="1134687"/>
    <lineage>
        <taxon>Bacteria</taxon>
        <taxon>Pseudomonadati</taxon>
        <taxon>Pseudomonadota</taxon>
        <taxon>Gammaproteobacteria</taxon>
        <taxon>Enterobacterales</taxon>
        <taxon>Enterobacteriaceae</taxon>
        <taxon>Klebsiella/Raoultella group</taxon>
        <taxon>Klebsiella</taxon>
    </lineage>
</organism>